<evidence type="ECO:0000256" key="3">
    <source>
        <dbReference type="ARBA" id="ARBA00022989"/>
    </source>
</evidence>
<dbReference type="SMART" id="SM00546">
    <property type="entry name" value="CUE"/>
    <property type="match status" value="1"/>
</dbReference>
<keyword evidence="3 5" id="KW-1133">Transmembrane helix</keyword>
<dbReference type="Gene3D" id="1.20.1540.10">
    <property type="entry name" value="Rhomboid-like"/>
    <property type="match status" value="1"/>
</dbReference>
<dbReference type="InterPro" id="IPR035952">
    <property type="entry name" value="Rhomboid-like_sf"/>
</dbReference>
<evidence type="ECO:0000313" key="8">
    <source>
        <dbReference type="Proteomes" id="UP000814176"/>
    </source>
</evidence>
<organism evidence="7 8">
    <name type="scientific">Rhodofomes roseus</name>
    <dbReference type="NCBI Taxonomy" id="34475"/>
    <lineage>
        <taxon>Eukaryota</taxon>
        <taxon>Fungi</taxon>
        <taxon>Dikarya</taxon>
        <taxon>Basidiomycota</taxon>
        <taxon>Agaricomycotina</taxon>
        <taxon>Agaricomycetes</taxon>
        <taxon>Polyporales</taxon>
        <taxon>Rhodofomes</taxon>
    </lineage>
</organism>
<name>A0ABQ8L0H5_9APHY</name>
<dbReference type="InterPro" id="IPR003892">
    <property type="entry name" value="CUE"/>
</dbReference>
<keyword evidence="4 5" id="KW-0472">Membrane</keyword>
<dbReference type="SMART" id="SM01160">
    <property type="entry name" value="DUF1751"/>
    <property type="match status" value="1"/>
</dbReference>
<evidence type="ECO:0000259" key="6">
    <source>
        <dbReference type="PROSITE" id="PS51140"/>
    </source>
</evidence>
<accession>A0ABQ8L0H5</accession>
<dbReference type="RefSeq" id="XP_047785181.1">
    <property type="nucleotide sequence ID" value="XM_047922255.1"/>
</dbReference>
<feature type="domain" description="CUE" evidence="6">
    <location>
        <begin position="271"/>
        <end position="315"/>
    </location>
</feature>
<dbReference type="Pfam" id="PF08551">
    <property type="entry name" value="DUF1751"/>
    <property type="match status" value="1"/>
</dbReference>
<sequence>MSFEHAPVTKGLMLGIALGSIAIGIFDLKHYMHLQLVPHISQYHQYWRLFTHHLVCANSSDLFLVELLLYYVSVRIERTFGSVKFASFLMITMLVSTISTFLTLLILHAFRFLGNVFNVVPSSPIAIVFSILYQYTRLVPEAYQVKVFGLDLNDKVWVYILAAQLTISQFPRTLVPTLVGLHAGYLYRSDILQLKSWRIPHRVLTFCEVWVNPWLGEGTVVRRTNRVLPEARPRRHTETPQVNEEEVVTTARGRGRPDPIDSLRRQTAYVQRQTDIQTLTGMFPNVRPAAITAVLNRSPNVEAAAALLLSSQRNL</sequence>
<evidence type="ECO:0000256" key="2">
    <source>
        <dbReference type="ARBA" id="ARBA00022692"/>
    </source>
</evidence>
<keyword evidence="2 5" id="KW-0812">Transmembrane</keyword>
<protein>
    <recommendedName>
        <fullName evidence="6">CUE domain-containing protein</fullName>
    </recommendedName>
</protein>
<feature type="transmembrane region" description="Helical" evidence="5">
    <location>
        <begin position="52"/>
        <end position="73"/>
    </location>
</feature>
<comment type="subcellular location">
    <subcellularLocation>
        <location evidence="1">Membrane</location>
        <topology evidence="1">Multi-pass membrane protein</topology>
    </subcellularLocation>
</comment>
<dbReference type="PANTHER" id="PTHR43066">
    <property type="entry name" value="RHOMBOID-RELATED PROTEIN"/>
    <property type="match status" value="1"/>
</dbReference>
<dbReference type="CDD" id="cd14279">
    <property type="entry name" value="CUE"/>
    <property type="match status" value="1"/>
</dbReference>
<dbReference type="PROSITE" id="PS51140">
    <property type="entry name" value="CUE"/>
    <property type="match status" value="1"/>
</dbReference>
<gene>
    <name evidence="7" type="ORF">C8Q71DRAFT_732341</name>
</gene>
<feature type="transmembrane region" description="Helical" evidence="5">
    <location>
        <begin position="12"/>
        <end position="32"/>
    </location>
</feature>
<evidence type="ECO:0000256" key="5">
    <source>
        <dbReference type="SAM" id="Phobius"/>
    </source>
</evidence>
<evidence type="ECO:0000256" key="4">
    <source>
        <dbReference type="ARBA" id="ARBA00023136"/>
    </source>
</evidence>
<dbReference type="InterPro" id="IPR013861">
    <property type="entry name" value="TMEM115/Pdh1/Rbl19"/>
</dbReference>
<proteinExistence type="predicted"/>
<dbReference type="GeneID" id="72002987"/>
<dbReference type="EMBL" id="JADCUA010000001">
    <property type="protein sequence ID" value="KAH9844371.1"/>
    <property type="molecule type" value="Genomic_DNA"/>
</dbReference>
<reference evidence="7 8" key="1">
    <citation type="journal article" date="2021" name="Environ. Microbiol.">
        <title>Gene family expansions and transcriptome signatures uncover fungal adaptations to wood decay.</title>
        <authorList>
            <person name="Hage H."/>
            <person name="Miyauchi S."/>
            <person name="Viragh M."/>
            <person name="Drula E."/>
            <person name="Min B."/>
            <person name="Chaduli D."/>
            <person name="Navarro D."/>
            <person name="Favel A."/>
            <person name="Norest M."/>
            <person name="Lesage-Meessen L."/>
            <person name="Balint B."/>
            <person name="Merenyi Z."/>
            <person name="de Eugenio L."/>
            <person name="Morin E."/>
            <person name="Martinez A.T."/>
            <person name="Baldrian P."/>
            <person name="Stursova M."/>
            <person name="Martinez M.J."/>
            <person name="Novotny C."/>
            <person name="Magnuson J.K."/>
            <person name="Spatafora J.W."/>
            <person name="Maurice S."/>
            <person name="Pangilinan J."/>
            <person name="Andreopoulos W."/>
            <person name="LaButti K."/>
            <person name="Hundley H."/>
            <person name="Na H."/>
            <person name="Kuo A."/>
            <person name="Barry K."/>
            <person name="Lipzen A."/>
            <person name="Henrissat B."/>
            <person name="Riley R."/>
            <person name="Ahrendt S."/>
            <person name="Nagy L.G."/>
            <person name="Grigoriev I.V."/>
            <person name="Martin F."/>
            <person name="Rosso M.N."/>
        </authorList>
    </citation>
    <scope>NUCLEOTIDE SEQUENCE [LARGE SCALE GENOMIC DNA]</scope>
    <source>
        <strain evidence="7 8">CIRM-BRFM 1785</strain>
    </source>
</reference>
<dbReference type="SUPFAM" id="SSF144091">
    <property type="entry name" value="Rhomboid-like"/>
    <property type="match status" value="1"/>
</dbReference>
<dbReference type="Proteomes" id="UP000814176">
    <property type="component" value="Unassembled WGS sequence"/>
</dbReference>
<evidence type="ECO:0000256" key="1">
    <source>
        <dbReference type="ARBA" id="ARBA00004141"/>
    </source>
</evidence>
<dbReference type="PANTHER" id="PTHR43066:SF21">
    <property type="entry name" value="UBIQUITIN-ASSOCIATED DOMAIN-CONTAINING PROTEIN 2"/>
    <property type="match status" value="1"/>
</dbReference>
<comment type="caution">
    <text evidence="7">The sequence shown here is derived from an EMBL/GenBank/DDBJ whole genome shotgun (WGS) entry which is preliminary data.</text>
</comment>
<keyword evidence="8" id="KW-1185">Reference proteome</keyword>
<feature type="transmembrane region" description="Helical" evidence="5">
    <location>
        <begin position="85"/>
        <end position="110"/>
    </location>
</feature>
<evidence type="ECO:0000313" key="7">
    <source>
        <dbReference type="EMBL" id="KAH9844371.1"/>
    </source>
</evidence>